<sequence length="409" mass="44238">MLAVLLLLAACSTAPSSSPTGVTLETQLHRAGSPENLPWVAYQDGDGPWQTLSGQDGRYVFPVRDPAGRYALATACTNPAMQNTRIQLIHATAAELPNPTLSCSFPKTASETRTVSGTVTDFGGTSFTSIHITGTGSLDGPEPANPAYSVSAPPGSQRLVALGYLRDSNTWASRAVFKTLDVRGNLNLDLSFADPATQTQPRTITVEGVGNDALIQDVRFFHPSNVYNPELGIGTQGSATYQYGGVSQAQQLPEDSHLAYAEAYVPGEGRGRNATAVFKRPRDLTLTLPPHLGVVQAGREMNRPRFTWEPYTANWYTVELIGVNGRWLALITPGWLKASEYHTPDLLSVPNWNPAWNLPADAQIRVRLEAVRANRPVNEAVRLSSLGFPGHLSDGLIWQTAVRETILNP</sequence>
<dbReference type="AlphaFoldDB" id="A0A7C3DDA4"/>
<comment type="caution">
    <text evidence="2">The sequence shown here is derived from an EMBL/GenBank/DDBJ whole genome shotgun (WGS) entry which is preliminary data.</text>
</comment>
<reference evidence="2" key="1">
    <citation type="journal article" date="2020" name="mSystems">
        <title>Genome- and Community-Level Interaction Insights into Carbon Utilization and Element Cycling Functions of Hydrothermarchaeota in Hydrothermal Sediment.</title>
        <authorList>
            <person name="Zhou Z."/>
            <person name="Liu Y."/>
            <person name="Xu W."/>
            <person name="Pan J."/>
            <person name="Luo Z.H."/>
            <person name="Li M."/>
        </authorList>
    </citation>
    <scope>NUCLEOTIDE SEQUENCE [LARGE SCALE GENOMIC DNA]</scope>
    <source>
        <strain evidence="2">SpSt-524</strain>
    </source>
</reference>
<protein>
    <recommendedName>
        <fullName evidence="3">Carboxypeptidase regulatory-like domain-containing protein</fullName>
    </recommendedName>
</protein>
<accession>A0A7C3DDA4</accession>
<evidence type="ECO:0000256" key="1">
    <source>
        <dbReference type="SAM" id="SignalP"/>
    </source>
</evidence>
<feature type="chain" id="PRO_5028189134" description="Carboxypeptidase regulatory-like domain-containing protein" evidence="1">
    <location>
        <begin position="18"/>
        <end position="409"/>
    </location>
</feature>
<evidence type="ECO:0008006" key="3">
    <source>
        <dbReference type="Google" id="ProtNLM"/>
    </source>
</evidence>
<gene>
    <name evidence="2" type="ORF">ENS82_08005</name>
</gene>
<keyword evidence="1" id="KW-0732">Signal</keyword>
<proteinExistence type="predicted"/>
<feature type="signal peptide" evidence="1">
    <location>
        <begin position="1"/>
        <end position="17"/>
    </location>
</feature>
<dbReference type="EMBL" id="DSWI01000016">
    <property type="protein sequence ID" value="HFG20646.1"/>
    <property type="molecule type" value="Genomic_DNA"/>
</dbReference>
<name>A0A7C3DDA4_MEIRU</name>
<organism evidence="2">
    <name type="scientific">Meiothermus ruber</name>
    <dbReference type="NCBI Taxonomy" id="277"/>
    <lineage>
        <taxon>Bacteria</taxon>
        <taxon>Thermotogati</taxon>
        <taxon>Deinococcota</taxon>
        <taxon>Deinococci</taxon>
        <taxon>Thermales</taxon>
        <taxon>Thermaceae</taxon>
        <taxon>Meiothermus</taxon>
    </lineage>
</organism>
<evidence type="ECO:0000313" key="2">
    <source>
        <dbReference type="EMBL" id="HFG20646.1"/>
    </source>
</evidence>